<keyword evidence="2" id="KW-0732">Signal</keyword>
<comment type="caution">
    <text evidence="3">The sequence shown here is derived from an EMBL/GenBank/DDBJ whole genome shotgun (WGS) entry which is preliminary data.</text>
</comment>
<dbReference type="OrthoDB" id="3629194at2"/>
<feature type="signal peptide" evidence="2">
    <location>
        <begin position="1"/>
        <end position="21"/>
    </location>
</feature>
<sequence>MRSLGTAVGAGVLFLLVAACANPQSSVDAGSGSGEPQLSISSSPAPTTTSTDPGVAVGEPPPNGGVAVPAEKIDAAALPEQYPRQVWTESEGSVIGVIGQEGGCSKVTAEVAEQSPTTVRLVLVETMPSTQQMCTMDIRFPPLTAKLDAPLGDRTVALATRQQQ</sequence>
<gene>
    <name evidence="3" type="ORF">CLV43_12437</name>
</gene>
<keyword evidence="4" id="KW-1185">Reference proteome</keyword>
<dbReference type="AlphaFoldDB" id="A0A2T0SA55"/>
<feature type="compositionally biased region" description="Polar residues" evidence="1">
    <location>
        <begin position="25"/>
        <end position="40"/>
    </location>
</feature>
<name>A0A2T0SA55_9PSEU</name>
<evidence type="ECO:0000313" key="3">
    <source>
        <dbReference type="EMBL" id="PRY30305.1"/>
    </source>
</evidence>
<protein>
    <submittedName>
        <fullName evidence="3">Uncharacterized protein</fullName>
    </submittedName>
</protein>
<dbReference type="PROSITE" id="PS51257">
    <property type="entry name" value="PROKAR_LIPOPROTEIN"/>
    <property type="match status" value="1"/>
</dbReference>
<feature type="compositionally biased region" description="Low complexity" evidence="1">
    <location>
        <begin position="41"/>
        <end position="51"/>
    </location>
</feature>
<dbReference type="EMBL" id="PVTF01000024">
    <property type="protein sequence ID" value="PRY30305.1"/>
    <property type="molecule type" value="Genomic_DNA"/>
</dbReference>
<organism evidence="3 4">
    <name type="scientific">Umezawaea tangerina</name>
    <dbReference type="NCBI Taxonomy" id="84725"/>
    <lineage>
        <taxon>Bacteria</taxon>
        <taxon>Bacillati</taxon>
        <taxon>Actinomycetota</taxon>
        <taxon>Actinomycetes</taxon>
        <taxon>Pseudonocardiales</taxon>
        <taxon>Pseudonocardiaceae</taxon>
        <taxon>Umezawaea</taxon>
    </lineage>
</organism>
<feature type="region of interest" description="Disordered" evidence="1">
    <location>
        <begin position="25"/>
        <end position="68"/>
    </location>
</feature>
<evidence type="ECO:0000313" key="4">
    <source>
        <dbReference type="Proteomes" id="UP000239494"/>
    </source>
</evidence>
<evidence type="ECO:0000256" key="1">
    <source>
        <dbReference type="SAM" id="MobiDB-lite"/>
    </source>
</evidence>
<evidence type="ECO:0000256" key="2">
    <source>
        <dbReference type="SAM" id="SignalP"/>
    </source>
</evidence>
<dbReference type="RefSeq" id="WP_106196747.1">
    <property type="nucleotide sequence ID" value="NZ_PVTF01000024.1"/>
</dbReference>
<proteinExistence type="predicted"/>
<feature type="chain" id="PRO_5039186177" evidence="2">
    <location>
        <begin position="22"/>
        <end position="164"/>
    </location>
</feature>
<accession>A0A2T0SA55</accession>
<dbReference type="Proteomes" id="UP000239494">
    <property type="component" value="Unassembled WGS sequence"/>
</dbReference>
<reference evidence="3 4" key="1">
    <citation type="submission" date="2018-03" db="EMBL/GenBank/DDBJ databases">
        <title>Genomic Encyclopedia of Archaeal and Bacterial Type Strains, Phase II (KMG-II): from individual species to whole genera.</title>
        <authorList>
            <person name="Goeker M."/>
        </authorList>
    </citation>
    <scope>NUCLEOTIDE SEQUENCE [LARGE SCALE GENOMIC DNA]</scope>
    <source>
        <strain evidence="3 4">DSM 44720</strain>
    </source>
</reference>